<evidence type="ECO:0000313" key="3">
    <source>
        <dbReference type="Proteomes" id="UP000267606"/>
    </source>
</evidence>
<feature type="coiled-coil region" evidence="1">
    <location>
        <begin position="35"/>
        <end position="62"/>
    </location>
</feature>
<keyword evidence="3" id="KW-1185">Reference proteome</keyword>
<keyword evidence="1" id="KW-0175">Coiled coil</keyword>
<proteinExistence type="predicted"/>
<evidence type="ECO:0000313" key="4">
    <source>
        <dbReference type="WBParaSite" id="OFLC_0001010801-mRNA-1"/>
    </source>
</evidence>
<sequence>MAKQEILNEKQRMLSEAWNQLNGCVELNVYLQEELTRKDVAYHNLEQRLASAEERCSTISQHFSISNSTLDNVSSGALPHEFHPLPEVQDENDLLSSSSVNGDPYMLKVEPQFGRLITTDE</sequence>
<accession>A0A183HRJ7</accession>
<protein>
    <submittedName>
        <fullName evidence="4">HAP1 N-terminal domain-containing protein</fullName>
    </submittedName>
</protein>
<dbReference type="STRING" id="387005.A0A183HRJ7"/>
<dbReference type="EMBL" id="UZAJ01013140">
    <property type="protein sequence ID" value="VDO65882.1"/>
    <property type="molecule type" value="Genomic_DNA"/>
</dbReference>
<gene>
    <name evidence="2" type="ORF">OFLC_LOCUS10109</name>
</gene>
<evidence type="ECO:0000256" key="1">
    <source>
        <dbReference type="SAM" id="Coils"/>
    </source>
</evidence>
<dbReference type="AlphaFoldDB" id="A0A183HRJ7"/>
<evidence type="ECO:0000313" key="2">
    <source>
        <dbReference type="EMBL" id="VDO65882.1"/>
    </source>
</evidence>
<dbReference type="WBParaSite" id="OFLC_0001010801-mRNA-1">
    <property type="protein sequence ID" value="OFLC_0001010801-mRNA-1"/>
    <property type="gene ID" value="OFLC_0001010801"/>
</dbReference>
<name>A0A183HRJ7_9BILA</name>
<organism evidence="4">
    <name type="scientific">Onchocerca flexuosa</name>
    <dbReference type="NCBI Taxonomy" id="387005"/>
    <lineage>
        <taxon>Eukaryota</taxon>
        <taxon>Metazoa</taxon>
        <taxon>Ecdysozoa</taxon>
        <taxon>Nematoda</taxon>
        <taxon>Chromadorea</taxon>
        <taxon>Rhabditida</taxon>
        <taxon>Spirurina</taxon>
        <taxon>Spiruromorpha</taxon>
        <taxon>Filarioidea</taxon>
        <taxon>Onchocercidae</taxon>
        <taxon>Onchocerca</taxon>
    </lineage>
</organism>
<reference evidence="2 3" key="2">
    <citation type="submission" date="2018-11" db="EMBL/GenBank/DDBJ databases">
        <authorList>
            <consortium name="Pathogen Informatics"/>
        </authorList>
    </citation>
    <scope>NUCLEOTIDE SEQUENCE [LARGE SCALE GENOMIC DNA]</scope>
</reference>
<dbReference type="Proteomes" id="UP000267606">
    <property type="component" value="Unassembled WGS sequence"/>
</dbReference>
<reference evidence="4" key="1">
    <citation type="submission" date="2016-06" db="UniProtKB">
        <authorList>
            <consortium name="WormBaseParasite"/>
        </authorList>
    </citation>
    <scope>IDENTIFICATION</scope>
</reference>